<keyword evidence="4" id="KW-1185">Reference proteome</keyword>
<evidence type="ECO:0000256" key="2">
    <source>
        <dbReference type="SAM" id="SignalP"/>
    </source>
</evidence>
<keyword evidence="1" id="KW-0472">Membrane</keyword>
<reference evidence="3 4" key="1">
    <citation type="submission" date="2011-11" db="EMBL/GenBank/DDBJ databases">
        <title>The Noncontiguous Finished genome of Desulfosporosinus youngiae DSM 17734.</title>
        <authorList>
            <consortium name="US DOE Joint Genome Institute (JGI-PGF)"/>
            <person name="Lucas S."/>
            <person name="Han J."/>
            <person name="Lapidus A."/>
            <person name="Cheng J.-F."/>
            <person name="Goodwin L."/>
            <person name="Pitluck S."/>
            <person name="Peters L."/>
            <person name="Ovchinnikova G."/>
            <person name="Lu M."/>
            <person name="Land M.L."/>
            <person name="Hauser L."/>
            <person name="Pester M."/>
            <person name="Spring S."/>
            <person name="Ollivier B."/>
            <person name="Rattei T."/>
            <person name="Klenk H.-P."/>
            <person name="Wagner M."/>
            <person name="Loy A."/>
            <person name="Woyke T.J."/>
        </authorList>
    </citation>
    <scope>NUCLEOTIDE SEQUENCE [LARGE SCALE GENOMIC DNA]</scope>
    <source>
        <strain evidence="3 4">DSM 17734</strain>
    </source>
</reference>
<sequence>MERKKLLLTAFISCLFVIVLPTTSYADMGPKDELTVYVENPPNQVYYLDLLTQKSSSYNNFHKDGEREALDEKMVELLYSYENEGWMPALVEGTGVPMWGNLIGEADSERMVHKFGYVGVPDTYRIILVTQSGNVSVSDVYTREALQSSVTFDYATGKAVVPSIFLIYFLQFGWTFVITLLIEGVILCLFGFKLKGNWKVFFLTNLLTQIVLTVTVGATLIKSGTFSAHLVQFPVETAILVFEVLVYKHFLVGNSNKRKVVYGIVANLVSWFGGFFLLNYLFQFLVKVVYQVV</sequence>
<feature type="transmembrane region" description="Helical" evidence="1">
    <location>
        <begin position="202"/>
        <end position="221"/>
    </location>
</feature>
<feature type="chain" id="PRO_5003601257" evidence="2">
    <location>
        <begin position="27"/>
        <end position="293"/>
    </location>
</feature>
<dbReference type="Proteomes" id="UP000005104">
    <property type="component" value="Chromosome"/>
</dbReference>
<dbReference type="STRING" id="768710.DesyoDRAFT_4080"/>
<gene>
    <name evidence="3" type="ORF">DesyoDRAFT_4080</name>
</gene>
<keyword evidence="1" id="KW-0812">Transmembrane</keyword>
<accession>H5Y636</accession>
<keyword evidence="2" id="KW-0732">Signal</keyword>
<evidence type="ECO:0000313" key="4">
    <source>
        <dbReference type="Proteomes" id="UP000005104"/>
    </source>
</evidence>
<protein>
    <submittedName>
        <fullName evidence="3">Uncharacterized protein</fullName>
    </submittedName>
</protein>
<organism evidence="3 4">
    <name type="scientific">Desulfosporosinus youngiae DSM 17734</name>
    <dbReference type="NCBI Taxonomy" id="768710"/>
    <lineage>
        <taxon>Bacteria</taxon>
        <taxon>Bacillati</taxon>
        <taxon>Bacillota</taxon>
        <taxon>Clostridia</taxon>
        <taxon>Eubacteriales</taxon>
        <taxon>Desulfitobacteriaceae</taxon>
        <taxon>Desulfosporosinus</taxon>
    </lineage>
</organism>
<dbReference type="eggNOG" id="ENOG50303EC">
    <property type="taxonomic scope" value="Bacteria"/>
</dbReference>
<feature type="transmembrane region" description="Helical" evidence="1">
    <location>
        <begin position="165"/>
        <end position="190"/>
    </location>
</feature>
<dbReference type="HOGENOM" id="CLU_079304_1_0_9"/>
<feature type="transmembrane region" description="Helical" evidence="1">
    <location>
        <begin position="260"/>
        <end position="282"/>
    </location>
</feature>
<evidence type="ECO:0000313" key="3">
    <source>
        <dbReference type="EMBL" id="EHQ91046.1"/>
    </source>
</evidence>
<dbReference type="RefSeq" id="WP_007785763.1">
    <property type="nucleotide sequence ID" value="NZ_CM001441.1"/>
</dbReference>
<name>H5Y636_9FIRM</name>
<keyword evidence="1" id="KW-1133">Transmembrane helix</keyword>
<dbReference type="EMBL" id="CM001441">
    <property type="protein sequence ID" value="EHQ91046.1"/>
    <property type="molecule type" value="Genomic_DNA"/>
</dbReference>
<proteinExistence type="predicted"/>
<feature type="transmembrane region" description="Helical" evidence="1">
    <location>
        <begin position="227"/>
        <end position="248"/>
    </location>
</feature>
<evidence type="ECO:0000256" key="1">
    <source>
        <dbReference type="SAM" id="Phobius"/>
    </source>
</evidence>
<dbReference type="OrthoDB" id="1706904at2"/>
<dbReference type="AlphaFoldDB" id="H5Y636"/>
<feature type="signal peptide" evidence="2">
    <location>
        <begin position="1"/>
        <end position="26"/>
    </location>
</feature>